<dbReference type="AlphaFoldDB" id="A0A1I5CPL4"/>
<dbReference type="Proteomes" id="UP000198769">
    <property type="component" value="Unassembled WGS sequence"/>
</dbReference>
<organism evidence="1 2">
    <name type="scientific">Chryseobacterium oleae</name>
    <dbReference type="NCBI Taxonomy" id="491207"/>
    <lineage>
        <taxon>Bacteria</taxon>
        <taxon>Pseudomonadati</taxon>
        <taxon>Bacteroidota</taxon>
        <taxon>Flavobacteriia</taxon>
        <taxon>Flavobacteriales</taxon>
        <taxon>Weeksellaceae</taxon>
        <taxon>Chryseobacterium group</taxon>
        <taxon>Chryseobacterium</taxon>
    </lineage>
</organism>
<name>A0A1I5CPL4_CHROL</name>
<evidence type="ECO:0000313" key="2">
    <source>
        <dbReference type="Proteomes" id="UP000198769"/>
    </source>
</evidence>
<evidence type="ECO:0000313" key="1">
    <source>
        <dbReference type="EMBL" id="SFN88939.1"/>
    </source>
</evidence>
<evidence type="ECO:0008006" key="3">
    <source>
        <dbReference type="Google" id="ProtNLM"/>
    </source>
</evidence>
<dbReference type="RefSeq" id="WP_090027425.1">
    <property type="nucleotide sequence ID" value="NZ_FOVD01000010.1"/>
</dbReference>
<proteinExistence type="predicted"/>
<gene>
    <name evidence="1" type="ORF">SAMN05421594_4584</name>
</gene>
<dbReference type="EMBL" id="FOVD01000010">
    <property type="protein sequence ID" value="SFN88939.1"/>
    <property type="molecule type" value="Genomic_DNA"/>
</dbReference>
<keyword evidence="2" id="KW-1185">Reference proteome</keyword>
<dbReference type="OrthoDB" id="1273001at2"/>
<sequence>MKKIVIFLLLSVALSVQKTEIIELNQNIKDKKGLTKSLTLIDNRNDKTIGTITGKKGASDIKFADEDLKNQFETWFSKNNTVKGNNDITLILEELKAYNDQDPGQQEAFGKVRIKISSFLKRNDKYYFITRFENVIVSDPKKTGNMPKFLAQQISEVISEFIKGSYSGTVLGVMIPENELSNYSAYLNKNYKAFNEPQLADGVYKNFKSFYEQKPEPGYSIVKNKKGRLTNVKYKDFSVPLSEVFCYVDSGKAYRGIPSGFVEMVKGNKGFYIISSRAQLSVQKMTGGMMVGALAGGVVGALVGGALDPGTSHTAAITGAKTTTSTKVYIDSLTGAYVFEK</sequence>
<protein>
    <recommendedName>
        <fullName evidence="3">Glycine zipper</fullName>
    </recommendedName>
</protein>
<accession>A0A1I5CPL4</accession>
<reference evidence="2" key="1">
    <citation type="submission" date="2016-10" db="EMBL/GenBank/DDBJ databases">
        <authorList>
            <person name="Varghese N."/>
            <person name="Submissions S."/>
        </authorList>
    </citation>
    <scope>NUCLEOTIDE SEQUENCE [LARGE SCALE GENOMIC DNA]</scope>
    <source>
        <strain evidence="2">DSM 25575</strain>
    </source>
</reference>